<evidence type="ECO:0000256" key="1">
    <source>
        <dbReference type="ARBA" id="ARBA00001966"/>
    </source>
</evidence>
<dbReference type="InterPro" id="IPR051198">
    <property type="entry name" value="BchE-like"/>
</dbReference>
<dbReference type="SFLD" id="SFLDG01082">
    <property type="entry name" value="B12-binding_domain_containing"/>
    <property type="match status" value="1"/>
</dbReference>
<dbReference type="InterPro" id="IPR007197">
    <property type="entry name" value="rSAM"/>
</dbReference>
<dbReference type="SMART" id="SM00729">
    <property type="entry name" value="Elp3"/>
    <property type="match status" value="1"/>
</dbReference>
<keyword evidence="2" id="KW-0949">S-adenosyl-L-methionine</keyword>
<dbReference type="Gene3D" id="3.80.30.20">
    <property type="entry name" value="tm_1862 like domain"/>
    <property type="match status" value="1"/>
</dbReference>
<keyword evidence="5" id="KW-0411">Iron-sulfur</keyword>
<dbReference type="CDD" id="cd01335">
    <property type="entry name" value="Radical_SAM"/>
    <property type="match status" value="1"/>
</dbReference>
<dbReference type="GO" id="GO:0005829">
    <property type="term" value="C:cytosol"/>
    <property type="evidence" value="ECO:0007669"/>
    <property type="project" value="TreeGrafter"/>
</dbReference>
<protein>
    <submittedName>
        <fullName evidence="7">Radical SAM protein</fullName>
    </submittedName>
</protein>
<dbReference type="Proteomes" id="UP000236604">
    <property type="component" value="Unassembled WGS sequence"/>
</dbReference>
<dbReference type="AlphaFoldDB" id="A0A2K1P529"/>
<dbReference type="PROSITE" id="PS51918">
    <property type="entry name" value="RADICAL_SAM"/>
    <property type="match status" value="1"/>
</dbReference>
<dbReference type="InterPro" id="IPR023404">
    <property type="entry name" value="rSAM_horseshoe"/>
</dbReference>
<keyword evidence="3" id="KW-0479">Metal-binding</keyword>
<dbReference type="PANTHER" id="PTHR43409:SF15">
    <property type="entry name" value="PUTATIVE-RELATED"/>
    <property type="match status" value="1"/>
</dbReference>
<evidence type="ECO:0000313" key="8">
    <source>
        <dbReference type="Proteomes" id="UP000236604"/>
    </source>
</evidence>
<evidence type="ECO:0000313" key="7">
    <source>
        <dbReference type="EMBL" id="PNR97856.1"/>
    </source>
</evidence>
<dbReference type="InterPro" id="IPR006638">
    <property type="entry name" value="Elp3/MiaA/NifB-like_rSAM"/>
</dbReference>
<dbReference type="GO" id="GO:0031419">
    <property type="term" value="F:cobalamin binding"/>
    <property type="evidence" value="ECO:0007669"/>
    <property type="project" value="InterPro"/>
</dbReference>
<sequence length="448" mass="52163">MNFLVVNPWIYDFAAYDFWLKPLGLLYISEVLTYLGHNVTFIDLLNRHDNDLIVKYPPKDKKYGTGKFYNERVEKPTILKNIPRKFKRYGLPLKLFESKLEAIKKQNKVDAILVGITLTYWYYGGEKTIEILRSFFPKTPIFLGGIYSTLYTEHAKDVFSKFKVNICPGTGIFPLKKVLEILNENLTELNNFNWFEDIDLTYDFYDSYLTYVVLVSSVGCPFHCTYCVTPKMWKFQYRSINKIINNIEYILKKRPYVKDFVFFDDAFLLRKDIKELLESLSKFDVQYHLPNGVHARRVDDEIALLLKKANFKTIKLGYESYDFNIQKGTGFKVTNNDLVKAVTSLKNAGFDMNDIYAYVLVNLPSQNKDDVKQAVDFCHSLGIKVNLNEFTPIPGTVEYEELVKKNAISSNTDPLLLNNTIIPYWSHFGLSISDLEEVKKYTEVKYSD</sequence>
<dbReference type="SFLD" id="SFLDS00029">
    <property type="entry name" value="Radical_SAM"/>
    <property type="match status" value="1"/>
</dbReference>
<accession>A0A2K1P529</accession>
<proteinExistence type="predicted"/>
<dbReference type="SUPFAM" id="SSF102114">
    <property type="entry name" value="Radical SAM enzymes"/>
    <property type="match status" value="1"/>
</dbReference>
<keyword evidence="8" id="KW-1185">Reference proteome</keyword>
<dbReference type="InterPro" id="IPR036724">
    <property type="entry name" value="Cobalamin-bd_sf"/>
</dbReference>
<comment type="cofactor">
    <cofactor evidence="1">
        <name>[4Fe-4S] cluster</name>
        <dbReference type="ChEBI" id="CHEBI:49883"/>
    </cofactor>
</comment>
<evidence type="ECO:0000256" key="3">
    <source>
        <dbReference type="ARBA" id="ARBA00022723"/>
    </source>
</evidence>
<evidence type="ECO:0000259" key="6">
    <source>
        <dbReference type="PROSITE" id="PS51918"/>
    </source>
</evidence>
<dbReference type="GO" id="GO:0051536">
    <property type="term" value="F:iron-sulfur cluster binding"/>
    <property type="evidence" value="ECO:0007669"/>
    <property type="project" value="UniProtKB-KW"/>
</dbReference>
<name>A0A2K1P529_9BACT</name>
<reference evidence="7 8" key="1">
    <citation type="submission" date="2013-12" db="EMBL/GenBank/DDBJ databases">
        <title>Comparative genomics of Petrotoga isolates.</title>
        <authorList>
            <person name="Nesbo C.L."/>
            <person name="Charchuk R."/>
            <person name="Chow K."/>
        </authorList>
    </citation>
    <scope>NUCLEOTIDE SEQUENCE [LARGE SCALE GENOMIC DNA]</scope>
    <source>
        <strain evidence="7 8">DSM 14811</strain>
    </source>
</reference>
<dbReference type="InterPro" id="IPR058240">
    <property type="entry name" value="rSAM_sf"/>
</dbReference>
<dbReference type="EMBL" id="AZRN01000036">
    <property type="protein sequence ID" value="PNR97856.1"/>
    <property type="molecule type" value="Genomic_DNA"/>
</dbReference>
<dbReference type="GO" id="GO:0003824">
    <property type="term" value="F:catalytic activity"/>
    <property type="evidence" value="ECO:0007669"/>
    <property type="project" value="InterPro"/>
</dbReference>
<evidence type="ECO:0000256" key="2">
    <source>
        <dbReference type="ARBA" id="ARBA00022691"/>
    </source>
</evidence>
<dbReference type="Pfam" id="PF04055">
    <property type="entry name" value="Radical_SAM"/>
    <property type="match status" value="1"/>
</dbReference>
<dbReference type="SUPFAM" id="SSF52242">
    <property type="entry name" value="Cobalamin (vitamin B12)-binding domain"/>
    <property type="match status" value="1"/>
</dbReference>
<dbReference type="RefSeq" id="WP_103077936.1">
    <property type="nucleotide sequence ID" value="NZ_AZRN01000036.1"/>
</dbReference>
<gene>
    <name evidence="7" type="ORF">X927_10380</name>
</gene>
<keyword evidence="4" id="KW-0408">Iron</keyword>
<evidence type="ECO:0000256" key="5">
    <source>
        <dbReference type="ARBA" id="ARBA00023014"/>
    </source>
</evidence>
<organism evidence="7 8">
    <name type="scientific">Petrotoga mexicana DSM 14811</name>
    <dbReference type="NCBI Taxonomy" id="1122954"/>
    <lineage>
        <taxon>Bacteria</taxon>
        <taxon>Thermotogati</taxon>
        <taxon>Thermotogota</taxon>
        <taxon>Thermotogae</taxon>
        <taxon>Petrotogales</taxon>
        <taxon>Petrotogaceae</taxon>
        <taxon>Petrotoga</taxon>
    </lineage>
</organism>
<comment type="caution">
    <text evidence="7">The sequence shown here is derived from an EMBL/GenBank/DDBJ whole genome shotgun (WGS) entry which is preliminary data.</text>
</comment>
<feature type="domain" description="Radical SAM core" evidence="6">
    <location>
        <begin position="206"/>
        <end position="423"/>
    </location>
</feature>
<dbReference type="GO" id="GO:0046872">
    <property type="term" value="F:metal ion binding"/>
    <property type="evidence" value="ECO:0007669"/>
    <property type="project" value="UniProtKB-KW"/>
</dbReference>
<dbReference type="PANTHER" id="PTHR43409">
    <property type="entry name" value="ANAEROBIC MAGNESIUM-PROTOPORPHYRIN IX MONOMETHYL ESTER CYCLASE-RELATED"/>
    <property type="match status" value="1"/>
</dbReference>
<evidence type="ECO:0000256" key="4">
    <source>
        <dbReference type="ARBA" id="ARBA00023004"/>
    </source>
</evidence>